<evidence type="ECO:0000313" key="7">
    <source>
        <dbReference type="Proteomes" id="UP001597083"/>
    </source>
</evidence>
<evidence type="ECO:0000256" key="1">
    <source>
        <dbReference type="ARBA" id="ARBA00004141"/>
    </source>
</evidence>
<dbReference type="EMBL" id="JBHTIR010004403">
    <property type="protein sequence ID" value="MFD0857327.1"/>
    <property type="molecule type" value="Genomic_DNA"/>
</dbReference>
<feature type="transmembrane region" description="Helical" evidence="5">
    <location>
        <begin position="104"/>
        <end position="124"/>
    </location>
</feature>
<dbReference type="PANTHER" id="PTHR23514">
    <property type="entry name" value="BYPASS OF STOP CODON PROTEIN 6"/>
    <property type="match status" value="1"/>
</dbReference>
<organism evidence="6 7">
    <name type="scientific">Actinomadura adrarensis</name>
    <dbReference type="NCBI Taxonomy" id="1819600"/>
    <lineage>
        <taxon>Bacteria</taxon>
        <taxon>Bacillati</taxon>
        <taxon>Actinomycetota</taxon>
        <taxon>Actinomycetes</taxon>
        <taxon>Streptosporangiales</taxon>
        <taxon>Thermomonosporaceae</taxon>
        <taxon>Actinomadura</taxon>
    </lineage>
</organism>
<gene>
    <name evidence="6" type="ORF">ACFQ07_34305</name>
</gene>
<evidence type="ECO:0000256" key="3">
    <source>
        <dbReference type="ARBA" id="ARBA00022989"/>
    </source>
</evidence>
<dbReference type="InterPro" id="IPR036259">
    <property type="entry name" value="MFS_trans_sf"/>
</dbReference>
<sequence>MAVGRALAGQVVRGGPERVVTGATTLALLGFALFWTIPAPALAVTGLLITGLGVALLYPLILAEALAAKPDDPIRASTRCALASGVAIATGPPLLGTLADLTDLRTAALVAPAFLIALLTRRLLRRRPRRSDAA</sequence>
<keyword evidence="7" id="KW-1185">Reference proteome</keyword>
<accession>A0ABW3CUR2</accession>
<dbReference type="Gene3D" id="1.20.1250.20">
    <property type="entry name" value="MFS general substrate transporter like domains"/>
    <property type="match status" value="1"/>
</dbReference>
<evidence type="ECO:0000256" key="5">
    <source>
        <dbReference type="SAM" id="Phobius"/>
    </source>
</evidence>
<evidence type="ECO:0000313" key="6">
    <source>
        <dbReference type="EMBL" id="MFD0857327.1"/>
    </source>
</evidence>
<comment type="caution">
    <text evidence="6">The sequence shown here is derived from an EMBL/GenBank/DDBJ whole genome shotgun (WGS) entry which is preliminary data.</text>
</comment>
<proteinExistence type="predicted"/>
<dbReference type="Proteomes" id="UP001597083">
    <property type="component" value="Unassembled WGS sequence"/>
</dbReference>
<feature type="non-terminal residue" evidence="6">
    <location>
        <position position="1"/>
    </location>
</feature>
<dbReference type="PANTHER" id="PTHR23514:SF13">
    <property type="entry name" value="INNER MEMBRANE PROTEIN YBJJ"/>
    <property type="match status" value="1"/>
</dbReference>
<keyword evidence="3 5" id="KW-1133">Transmembrane helix</keyword>
<dbReference type="InterPro" id="IPR051788">
    <property type="entry name" value="MFS_Transporter"/>
</dbReference>
<keyword evidence="4 5" id="KW-0472">Membrane</keyword>
<keyword evidence="2 5" id="KW-0812">Transmembrane</keyword>
<evidence type="ECO:0000256" key="4">
    <source>
        <dbReference type="ARBA" id="ARBA00023136"/>
    </source>
</evidence>
<protein>
    <submittedName>
        <fullName evidence="6">MFS transporter</fullName>
    </submittedName>
</protein>
<feature type="transmembrane region" description="Helical" evidence="5">
    <location>
        <begin position="19"/>
        <end position="37"/>
    </location>
</feature>
<dbReference type="SUPFAM" id="SSF103473">
    <property type="entry name" value="MFS general substrate transporter"/>
    <property type="match status" value="1"/>
</dbReference>
<evidence type="ECO:0000256" key="2">
    <source>
        <dbReference type="ARBA" id="ARBA00022692"/>
    </source>
</evidence>
<name>A0ABW3CUR2_9ACTN</name>
<reference evidence="7" key="1">
    <citation type="journal article" date="2019" name="Int. J. Syst. Evol. Microbiol.">
        <title>The Global Catalogue of Microorganisms (GCM) 10K type strain sequencing project: providing services to taxonomists for standard genome sequencing and annotation.</title>
        <authorList>
            <consortium name="The Broad Institute Genomics Platform"/>
            <consortium name="The Broad Institute Genome Sequencing Center for Infectious Disease"/>
            <person name="Wu L."/>
            <person name="Ma J."/>
        </authorList>
    </citation>
    <scope>NUCLEOTIDE SEQUENCE [LARGE SCALE GENOMIC DNA]</scope>
    <source>
        <strain evidence="7">JCM 31696</strain>
    </source>
</reference>
<feature type="transmembrane region" description="Helical" evidence="5">
    <location>
        <begin position="80"/>
        <end position="98"/>
    </location>
</feature>
<comment type="subcellular location">
    <subcellularLocation>
        <location evidence="1">Membrane</location>
        <topology evidence="1">Multi-pass membrane protein</topology>
    </subcellularLocation>
</comment>
<feature type="transmembrane region" description="Helical" evidence="5">
    <location>
        <begin position="43"/>
        <end position="68"/>
    </location>
</feature>